<name>A0A835IF84_9MAGN</name>
<dbReference type="EMBL" id="JADFTS010000003">
    <property type="protein sequence ID" value="KAF9615497.1"/>
    <property type="molecule type" value="Genomic_DNA"/>
</dbReference>
<sequence>MVQKMCFGTSVVKTYLCVLKSGGALRKKKRSGGGRWLHHLCMAHLCCSIEMEPRTLNEGQLNHAREAAVDIIQKMDSVESSNAFIEGLKPVVPIEEMEQIVERRHQIQKLTVDCKETIVPAVDPFNDCACITPSVVDSPDLAPIREPLSAPFDVFDMYNAALIFHELSSFSINF</sequence>
<comment type="caution">
    <text evidence="1">The sequence shown here is derived from an EMBL/GenBank/DDBJ whole genome shotgun (WGS) entry which is preliminary data.</text>
</comment>
<organism evidence="1 2">
    <name type="scientific">Coptis chinensis</name>
    <dbReference type="NCBI Taxonomy" id="261450"/>
    <lineage>
        <taxon>Eukaryota</taxon>
        <taxon>Viridiplantae</taxon>
        <taxon>Streptophyta</taxon>
        <taxon>Embryophyta</taxon>
        <taxon>Tracheophyta</taxon>
        <taxon>Spermatophyta</taxon>
        <taxon>Magnoliopsida</taxon>
        <taxon>Ranunculales</taxon>
        <taxon>Ranunculaceae</taxon>
        <taxon>Coptidoideae</taxon>
        <taxon>Coptis</taxon>
    </lineage>
</organism>
<accession>A0A835IF84</accession>
<dbReference type="OrthoDB" id="1719804at2759"/>
<dbReference type="PANTHER" id="PTHR34808:SF5">
    <property type="entry name" value="SMP DOMAIN-CONTAINING PROTEIN"/>
    <property type="match status" value="1"/>
</dbReference>
<gene>
    <name evidence="1" type="ORF">IFM89_023879</name>
</gene>
<keyword evidence="2" id="KW-1185">Reference proteome</keyword>
<proteinExistence type="predicted"/>
<reference evidence="1 2" key="1">
    <citation type="submission" date="2020-10" db="EMBL/GenBank/DDBJ databases">
        <title>The Coptis chinensis genome and diversification of protoberbering-type alkaloids.</title>
        <authorList>
            <person name="Wang B."/>
            <person name="Shu S."/>
            <person name="Song C."/>
            <person name="Liu Y."/>
        </authorList>
    </citation>
    <scope>NUCLEOTIDE SEQUENCE [LARGE SCALE GENOMIC DNA]</scope>
    <source>
        <strain evidence="1">HL-2020</strain>
        <tissue evidence="1">Leaf</tissue>
    </source>
</reference>
<evidence type="ECO:0000313" key="1">
    <source>
        <dbReference type="EMBL" id="KAF9615497.1"/>
    </source>
</evidence>
<dbReference type="PANTHER" id="PTHR34808">
    <property type="entry name" value="EXPRESSED PROTEIN"/>
    <property type="match status" value="1"/>
</dbReference>
<evidence type="ECO:0000313" key="2">
    <source>
        <dbReference type="Proteomes" id="UP000631114"/>
    </source>
</evidence>
<dbReference type="Proteomes" id="UP000631114">
    <property type="component" value="Unassembled WGS sequence"/>
</dbReference>
<protein>
    <submittedName>
        <fullName evidence="1">Uncharacterized protein</fullName>
    </submittedName>
</protein>
<dbReference type="AlphaFoldDB" id="A0A835IF84"/>